<evidence type="ECO:0000256" key="7">
    <source>
        <dbReference type="ARBA" id="ARBA00023329"/>
    </source>
</evidence>
<keyword evidence="5 9" id="KW-1133">Transmembrane helix</keyword>
<evidence type="ECO:0000256" key="4">
    <source>
        <dbReference type="ARBA" id="ARBA00022824"/>
    </source>
</evidence>
<dbReference type="AlphaFoldDB" id="A0A7J8BTV5"/>
<evidence type="ECO:0000256" key="9">
    <source>
        <dbReference type="RuleBase" id="RU362006"/>
    </source>
</evidence>
<dbReference type="GO" id="GO:0030665">
    <property type="term" value="C:clathrin-coated vesicle membrane"/>
    <property type="evidence" value="ECO:0007669"/>
    <property type="project" value="UniProtKB-SubCell"/>
</dbReference>
<feature type="transmembrane region" description="Helical" evidence="9">
    <location>
        <begin position="118"/>
        <end position="137"/>
    </location>
</feature>
<keyword evidence="6 9" id="KW-0472">Membrane</keyword>
<reference evidence="11 12" key="1">
    <citation type="journal article" date="2020" name="Nature">
        <title>Six reference-quality genomes reveal evolution of bat adaptations.</title>
        <authorList>
            <person name="Jebb D."/>
            <person name="Huang Z."/>
            <person name="Pippel M."/>
            <person name="Hughes G.M."/>
            <person name="Lavrichenko K."/>
            <person name="Devanna P."/>
            <person name="Winkler S."/>
            <person name="Jermiin L.S."/>
            <person name="Skirmuntt E.C."/>
            <person name="Katzourakis A."/>
            <person name="Burkitt-Gray L."/>
            <person name="Ray D.A."/>
            <person name="Sullivan K.A.M."/>
            <person name="Roscito J.G."/>
            <person name="Kirilenko B.M."/>
            <person name="Davalos L.M."/>
            <person name="Corthals A.P."/>
            <person name="Power M.L."/>
            <person name="Jones G."/>
            <person name="Ransome R.D."/>
            <person name="Dechmann D.K.N."/>
            <person name="Locatelli A.G."/>
            <person name="Puechmaille S.J."/>
            <person name="Fedrigo O."/>
            <person name="Jarvis E.D."/>
            <person name="Hiller M."/>
            <person name="Vernes S.C."/>
            <person name="Myers E.W."/>
            <person name="Teeling E.C."/>
        </authorList>
    </citation>
    <scope>NUCLEOTIDE SEQUENCE [LARGE SCALE GENOMIC DNA]</scope>
    <source>
        <strain evidence="11">MRouAeg1</strain>
        <tissue evidence="11">Muscle</tissue>
    </source>
</reference>
<dbReference type="InterPro" id="IPR004345">
    <property type="entry name" value="TB2_DP1_HVA22"/>
</dbReference>
<evidence type="ECO:0000256" key="8">
    <source>
        <dbReference type="ARBA" id="ARBA00029431"/>
    </source>
</evidence>
<evidence type="ECO:0000256" key="1">
    <source>
        <dbReference type="ARBA" id="ARBA00004477"/>
    </source>
</evidence>
<keyword evidence="7" id="KW-0968">Cytoplasmic vesicle</keyword>
<evidence type="ECO:0000313" key="11">
    <source>
        <dbReference type="EMBL" id="KAF6402283.1"/>
    </source>
</evidence>
<keyword evidence="11" id="KW-0675">Receptor</keyword>
<feature type="region of interest" description="Disordered" evidence="10">
    <location>
        <begin position="64"/>
        <end position="91"/>
    </location>
</feature>
<gene>
    <name evidence="11" type="ORF">HJG63_016559</name>
</gene>
<organism evidence="11 12">
    <name type="scientific">Rousettus aegyptiacus</name>
    <name type="common">Egyptian fruit bat</name>
    <name type="synonym">Pteropus aegyptiacus</name>
    <dbReference type="NCBI Taxonomy" id="9407"/>
    <lineage>
        <taxon>Eukaryota</taxon>
        <taxon>Metazoa</taxon>
        <taxon>Chordata</taxon>
        <taxon>Craniata</taxon>
        <taxon>Vertebrata</taxon>
        <taxon>Euteleostomi</taxon>
        <taxon>Mammalia</taxon>
        <taxon>Eutheria</taxon>
        <taxon>Laurasiatheria</taxon>
        <taxon>Chiroptera</taxon>
        <taxon>Yinpterochiroptera</taxon>
        <taxon>Pteropodoidea</taxon>
        <taxon>Pteropodidae</taxon>
        <taxon>Rousettinae</taxon>
        <taxon>Rousettus</taxon>
    </lineage>
</organism>
<name>A0A7J8BTV5_ROUAE</name>
<comment type="subcellular location">
    <subcellularLocation>
        <location evidence="8">Cytoplasmic vesicle</location>
        <location evidence="8">Clathrin-coated vesicle membrane</location>
        <topology evidence="8">Multi-pass membrane protein</topology>
    </subcellularLocation>
    <subcellularLocation>
        <location evidence="1">Endoplasmic reticulum membrane</location>
        <topology evidence="1">Multi-pass membrane protein</topology>
    </subcellularLocation>
    <subcellularLocation>
        <location evidence="9">Membrane</location>
        <topology evidence="9">Multi-pass membrane protein</topology>
    </subcellularLocation>
</comment>
<keyword evidence="4" id="KW-0256">Endoplasmic reticulum</keyword>
<dbReference type="GO" id="GO:0005789">
    <property type="term" value="C:endoplasmic reticulum membrane"/>
    <property type="evidence" value="ECO:0007669"/>
    <property type="project" value="UniProtKB-SubCell"/>
</dbReference>
<dbReference type="PANTHER" id="PTHR12300">
    <property type="entry name" value="HVA22-LIKE PROTEINS"/>
    <property type="match status" value="1"/>
</dbReference>
<accession>A0A7J8BTV5</accession>
<proteinExistence type="inferred from homology"/>
<comment type="caution">
    <text evidence="11">The sequence shown here is derived from an EMBL/GenBank/DDBJ whole genome shotgun (WGS) entry which is preliminary data.</text>
</comment>
<evidence type="ECO:0000256" key="6">
    <source>
        <dbReference type="ARBA" id="ARBA00023136"/>
    </source>
</evidence>
<dbReference type="Pfam" id="PF03134">
    <property type="entry name" value="TB2_DP1_HVA22"/>
    <property type="match status" value="1"/>
</dbReference>
<sequence length="234" mass="25880">MRRGRRGRPFLLCPPCPPIGLGPETRPVVLRCGLLRGKEARVRLGRCARLRSVSGCQRRARRCHGRPAPAIRAPSGTEEPGHRSAKGARSQDRCRQAVLGRGIKAVESPSKEDDTMWLTYWVVYSLFGLVEFFSDLLLSWFPFYYVGKCAFLLFCMAPGPWNGAHMLYRHAIRPLFLKHHEAVDSVVRELSGQALDMAAGLTRDVLRTLAHGRALVTPAAVAVGPPLPPEPAPN</sequence>
<evidence type="ECO:0000313" key="12">
    <source>
        <dbReference type="Proteomes" id="UP000593571"/>
    </source>
</evidence>
<evidence type="ECO:0000256" key="3">
    <source>
        <dbReference type="ARBA" id="ARBA00022692"/>
    </source>
</evidence>
<dbReference type="Proteomes" id="UP000593571">
    <property type="component" value="Unassembled WGS sequence"/>
</dbReference>
<keyword evidence="3 9" id="KW-0812">Transmembrane</keyword>
<evidence type="ECO:0000256" key="10">
    <source>
        <dbReference type="SAM" id="MobiDB-lite"/>
    </source>
</evidence>
<dbReference type="EMBL" id="JACASE010000016">
    <property type="protein sequence ID" value="KAF6402283.1"/>
    <property type="molecule type" value="Genomic_DNA"/>
</dbReference>
<comment type="similarity">
    <text evidence="2 9">Belongs to the DP1 family.</text>
</comment>
<keyword evidence="12" id="KW-1185">Reference proteome</keyword>
<evidence type="ECO:0000256" key="2">
    <source>
        <dbReference type="ARBA" id="ARBA00008573"/>
    </source>
</evidence>
<comment type="caution">
    <text evidence="9">Lacks conserved residue(s) required for the propagation of feature annotation.</text>
</comment>
<evidence type="ECO:0000256" key="5">
    <source>
        <dbReference type="ARBA" id="ARBA00022989"/>
    </source>
</evidence>
<dbReference type="PANTHER" id="PTHR12300:SF133">
    <property type="entry name" value="RECEPTOR EXPRESSION-ENHANCING PROTEIN 6"/>
    <property type="match status" value="1"/>
</dbReference>
<protein>
    <recommendedName>
        <fullName evidence="9">Receptor expression-enhancing protein</fullName>
    </recommendedName>
</protein>